<dbReference type="Proteomes" id="UP000629619">
    <property type="component" value="Unassembled WGS sequence"/>
</dbReference>
<dbReference type="InterPro" id="IPR036291">
    <property type="entry name" value="NAD(P)-bd_dom_sf"/>
</dbReference>
<proteinExistence type="predicted"/>
<accession>A0A919TNW9</accession>
<sequence>MPAPNGWPRLGGGRGSTGAHPVLAARHADRLEPLSKELGGVLAAPTDVTDPVQARALTEAVPTRHASTSRTDLSSPTSPAPAWTDRVY</sequence>
<gene>
    <name evidence="2" type="ORF">Asi03nite_58730</name>
</gene>
<dbReference type="SUPFAM" id="SSF51735">
    <property type="entry name" value="NAD(P)-binding Rossmann-fold domains"/>
    <property type="match status" value="1"/>
</dbReference>
<reference evidence="2" key="1">
    <citation type="submission" date="2021-01" db="EMBL/GenBank/DDBJ databases">
        <title>Whole genome shotgun sequence of Actinoplanes siamensis NBRC 109076.</title>
        <authorList>
            <person name="Komaki H."/>
            <person name="Tamura T."/>
        </authorList>
    </citation>
    <scope>NUCLEOTIDE SEQUENCE</scope>
    <source>
        <strain evidence="2">NBRC 109076</strain>
    </source>
</reference>
<keyword evidence="3" id="KW-1185">Reference proteome</keyword>
<comment type="caution">
    <text evidence="2">The sequence shown here is derived from an EMBL/GenBank/DDBJ whole genome shotgun (WGS) entry which is preliminary data.</text>
</comment>
<organism evidence="2 3">
    <name type="scientific">Actinoplanes siamensis</name>
    <dbReference type="NCBI Taxonomy" id="1223317"/>
    <lineage>
        <taxon>Bacteria</taxon>
        <taxon>Bacillati</taxon>
        <taxon>Actinomycetota</taxon>
        <taxon>Actinomycetes</taxon>
        <taxon>Micromonosporales</taxon>
        <taxon>Micromonosporaceae</taxon>
        <taxon>Actinoplanes</taxon>
    </lineage>
</organism>
<dbReference type="EMBL" id="BOMW01000061">
    <property type="protein sequence ID" value="GIF08335.1"/>
    <property type="molecule type" value="Genomic_DNA"/>
</dbReference>
<evidence type="ECO:0000313" key="2">
    <source>
        <dbReference type="EMBL" id="GIF08335.1"/>
    </source>
</evidence>
<dbReference type="Gene3D" id="3.40.50.720">
    <property type="entry name" value="NAD(P)-binding Rossmann-like Domain"/>
    <property type="match status" value="1"/>
</dbReference>
<evidence type="ECO:0000313" key="3">
    <source>
        <dbReference type="Proteomes" id="UP000629619"/>
    </source>
</evidence>
<feature type="region of interest" description="Disordered" evidence="1">
    <location>
        <begin position="58"/>
        <end position="88"/>
    </location>
</feature>
<name>A0A919TNW9_9ACTN</name>
<dbReference type="AlphaFoldDB" id="A0A919TNW9"/>
<evidence type="ECO:0000256" key="1">
    <source>
        <dbReference type="SAM" id="MobiDB-lite"/>
    </source>
</evidence>
<feature type="region of interest" description="Disordered" evidence="1">
    <location>
        <begin position="1"/>
        <end position="20"/>
    </location>
</feature>
<feature type="compositionally biased region" description="Polar residues" evidence="1">
    <location>
        <begin position="65"/>
        <end position="77"/>
    </location>
</feature>
<protein>
    <submittedName>
        <fullName evidence="2">Uncharacterized protein</fullName>
    </submittedName>
</protein>